<gene>
    <name evidence="2" type="ORF">GCM10007857_53880</name>
</gene>
<keyword evidence="3" id="KW-1185">Reference proteome</keyword>
<evidence type="ECO:0000256" key="1">
    <source>
        <dbReference type="SAM" id="Phobius"/>
    </source>
</evidence>
<comment type="caution">
    <text evidence="2">The sequence shown here is derived from an EMBL/GenBank/DDBJ whole genome shotgun (WGS) entry which is preliminary data.</text>
</comment>
<name>A0ABQ6B6X0_9BRAD</name>
<feature type="transmembrane region" description="Helical" evidence="1">
    <location>
        <begin position="76"/>
        <end position="96"/>
    </location>
</feature>
<accession>A0ABQ6B6X0</accession>
<feature type="transmembrane region" description="Helical" evidence="1">
    <location>
        <begin position="48"/>
        <end position="70"/>
    </location>
</feature>
<keyword evidence="1" id="KW-0472">Membrane</keyword>
<evidence type="ECO:0000313" key="3">
    <source>
        <dbReference type="Proteomes" id="UP001156905"/>
    </source>
</evidence>
<evidence type="ECO:0000313" key="2">
    <source>
        <dbReference type="EMBL" id="GLR88675.1"/>
    </source>
</evidence>
<evidence type="ECO:0008006" key="4">
    <source>
        <dbReference type="Google" id="ProtNLM"/>
    </source>
</evidence>
<keyword evidence="1" id="KW-1133">Transmembrane helix</keyword>
<reference evidence="3" key="1">
    <citation type="journal article" date="2019" name="Int. J. Syst. Evol. Microbiol.">
        <title>The Global Catalogue of Microorganisms (GCM) 10K type strain sequencing project: providing services to taxonomists for standard genome sequencing and annotation.</title>
        <authorList>
            <consortium name="The Broad Institute Genomics Platform"/>
            <consortium name="The Broad Institute Genome Sequencing Center for Infectious Disease"/>
            <person name="Wu L."/>
            <person name="Ma J."/>
        </authorList>
    </citation>
    <scope>NUCLEOTIDE SEQUENCE [LARGE SCALE GENOMIC DNA]</scope>
    <source>
        <strain evidence="3">NBRC 102520</strain>
    </source>
</reference>
<feature type="transmembrane region" description="Helical" evidence="1">
    <location>
        <begin position="12"/>
        <end position="28"/>
    </location>
</feature>
<dbReference type="EMBL" id="BSOW01000020">
    <property type="protein sequence ID" value="GLR88675.1"/>
    <property type="molecule type" value="Genomic_DNA"/>
</dbReference>
<dbReference type="Proteomes" id="UP001156905">
    <property type="component" value="Unassembled WGS sequence"/>
</dbReference>
<sequence>MVVSADQTGMPILLLQLLVASASVFNVIRFRLDNLLIERGVELDRLTLAGLAVAAISTAAVLVLCWRVTALTPPRAGLALVLVGFTALSGVAPGMIESRVRAVEHATREAEQQQLDDAFARELVQWTADIDRRAAAVQPLQPEQAWSFVDCIASAGYRDDGANPPSAQALELLRKALAAGLIDVNAAVLGHRLKDTAPRPLFLQFYAERVAPVRNVLARQDWEIMRLLAAGGADLASPDAAPLVADLAKAVVAGPSRFVSLK</sequence>
<organism evidence="2 3">
    <name type="scientific">Bradyrhizobium iriomotense</name>
    <dbReference type="NCBI Taxonomy" id="441950"/>
    <lineage>
        <taxon>Bacteria</taxon>
        <taxon>Pseudomonadati</taxon>
        <taxon>Pseudomonadota</taxon>
        <taxon>Alphaproteobacteria</taxon>
        <taxon>Hyphomicrobiales</taxon>
        <taxon>Nitrobacteraceae</taxon>
        <taxon>Bradyrhizobium</taxon>
    </lineage>
</organism>
<proteinExistence type="predicted"/>
<keyword evidence="1" id="KW-0812">Transmembrane</keyword>
<protein>
    <recommendedName>
        <fullName evidence="4">DUF4239 domain-containing protein</fullName>
    </recommendedName>
</protein>